<reference evidence="1 2" key="1">
    <citation type="submission" date="2023-01" db="EMBL/GenBank/DDBJ databases">
        <title>Analysis of 21 Apiospora genomes using comparative genomics revels a genus with tremendous synthesis potential of carbohydrate active enzymes and secondary metabolites.</title>
        <authorList>
            <person name="Sorensen T."/>
        </authorList>
    </citation>
    <scope>NUCLEOTIDE SEQUENCE [LARGE SCALE GENOMIC DNA]</scope>
    <source>
        <strain evidence="1 2">CBS 24483</strain>
    </source>
</reference>
<comment type="caution">
    <text evidence="1">The sequence shown here is derived from an EMBL/GenBank/DDBJ whole genome shotgun (WGS) entry which is preliminary data.</text>
</comment>
<keyword evidence="2" id="KW-1185">Reference proteome</keyword>
<name>A0ABR1QJJ4_9PEZI</name>
<accession>A0ABR1QJJ4</accession>
<dbReference type="GeneID" id="92075418"/>
<dbReference type="RefSeq" id="XP_066702218.1">
    <property type="nucleotide sequence ID" value="XM_066842356.1"/>
</dbReference>
<sequence length="112" mass="12333">MAVANNCAHSFKMIKSDSTLIQWTCNLCHSGPSWWIFECRYCKCGGHISLLVGADLSIYPASSYDNAKLRKWPSGKLLSATRKFLVDQQLQRAVGSGGNTGPTIQDFSVFIS</sequence>
<dbReference type="EMBL" id="JAQQWE010000004">
    <property type="protein sequence ID" value="KAK7956912.1"/>
    <property type="molecule type" value="Genomic_DNA"/>
</dbReference>
<organism evidence="1 2">
    <name type="scientific">Apiospora aurea</name>
    <dbReference type="NCBI Taxonomy" id="335848"/>
    <lineage>
        <taxon>Eukaryota</taxon>
        <taxon>Fungi</taxon>
        <taxon>Dikarya</taxon>
        <taxon>Ascomycota</taxon>
        <taxon>Pezizomycotina</taxon>
        <taxon>Sordariomycetes</taxon>
        <taxon>Xylariomycetidae</taxon>
        <taxon>Amphisphaeriales</taxon>
        <taxon>Apiosporaceae</taxon>
        <taxon>Apiospora</taxon>
    </lineage>
</organism>
<dbReference type="Proteomes" id="UP001391051">
    <property type="component" value="Unassembled WGS sequence"/>
</dbReference>
<protein>
    <submittedName>
        <fullName evidence="1">Uncharacterized protein</fullName>
    </submittedName>
</protein>
<gene>
    <name evidence="1" type="ORF">PG986_006134</name>
</gene>
<evidence type="ECO:0000313" key="2">
    <source>
        <dbReference type="Proteomes" id="UP001391051"/>
    </source>
</evidence>
<evidence type="ECO:0000313" key="1">
    <source>
        <dbReference type="EMBL" id="KAK7956912.1"/>
    </source>
</evidence>
<proteinExistence type="predicted"/>